<name>A0A4Y7Q7N0_9AGAM</name>
<dbReference type="VEuPathDB" id="FungiDB:BD410DRAFT_897749"/>
<evidence type="ECO:0000313" key="3">
    <source>
        <dbReference type="Proteomes" id="UP000294933"/>
    </source>
</evidence>
<organism evidence="2 3">
    <name type="scientific">Rickenella mellea</name>
    <dbReference type="NCBI Taxonomy" id="50990"/>
    <lineage>
        <taxon>Eukaryota</taxon>
        <taxon>Fungi</taxon>
        <taxon>Dikarya</taxon>
        <taxon>Basidiomycota</taxon>
        <taxon>Agaricomycotina</taxon>
        <taxon>Agaricomycetes</taxon>
        <taxon>Hymenochaetales</taxon>
        <taxon>Rickenellaceae</taxon>
        <taxon>Rickenella</taxon>
    </lineage>
</organism>
<gene>
    <name evidence="2" type="ORF">BD410DRAFT_897749</name>
</gene>
<dbReference type="InterPro" id="IPR046528">
    <property type="entry name" value="DUF6593"/>
</dbReference>
<dbReference type="OrthoDB" id="3256331at2759"/>
<reference evidence="2 3" key="1">
    <citation type="submission" date="2018-06" db="EMBL/GenBank/DDBJ databases">
        <title>A transcriptomic atlas of mushroom development highlights an independent origin of complex multicellularity.</title>
        <authorList>
            <consortium name="DOE Joint Genome Institute"/>
            <person name="Krizsan K."/>
            <person name="Almasi E."/>
            <person name="Merenyi Z."/>
            <person name="Sahu N."/>
            <person name="Viragh M."/>
            <person name="Koszo T."/>
            <person name="Mondo S."/>
            <person name="Kiss B."/>
            <person name="Balint B."/>
            <person name="Kues U."/>
            <person name="Barry K."/>
            <person name="Hegedus J.C."/>
            <person name="Henrissat B."/>
            <person name="Johnson J."/>
            <person name="Lipzen A."/>
            <person name="Ohm R."/>
            <person name="Nagy I."/>
            <person name="Pangilinan J."/>
            <person name="Yan J."/>
            <person name="Xiong Y."/>
            <person name="Grigoriev I.V."/>
            <person name="Hibbett D.S."/>
            <person name="Nagy L.G."/>
        </authorList>
    </citation>
    <scope>NUCLEOTIDE SEQUENCE [LARGE SCALE GENOMIC DNA]</scope>
    <source>
        <strain evidence="2 3">SZMC22713</strain>
    </source>
</reference>
<keyword evidence="3" id="KW-1185">Reference proteome</keyword>
<accession>A0A4Y7Q7N0</accession>
<dbReference type="Pfam" id="PF20236">
    <property type="entry name" value="DUF6593"/>
    <property type="match status" value="1"/>
</dbReference>
<sequence>MAIRILTFENDSPCNTELFDEEGEILYTVETISPKSGNVTRVRNADDDILGTIEWRESLPDKVTLPGKQATPLNKWLKKSILPFVNTVSFKDTSGRKYTWKGNAPGEQLELYAEDYSSDAPIARFRQTHPGAPKVPAHLILSPRAVEIQDTVVLSFIFLEKTRRIRERASHNRADSMRNGCYAV</sequence>
<feature type="domain" description="DUF6593" evidence="1">
    <location>
        <begin position="11"/>
        <end position="164"/>
    </location>
</feature>
<dbReference type="AlphaFoldDB" id="A0A4Y7Q7N0"/>
<evidence type="ECO:0000313" key="2">
    <source>
        <dbReference type="EMBL" id="TDL23311.1"/>
    </source>
</evidence>
<protein>
    <recommendedName>
        <fullName evidence="1">DUF6593 domain-containing protein</fullName>
    </recommendedName>
</protein>
<dbReference type="Proteomes" id="UP000294933">
    <property type="component" value="Unassembled WGS sequence"/>
</dbReference>
<dbReference type="EMBL" id="ML170171">
    <property type="protein sequence ID" value="TDL23311.1"/>
    <property type="molecule type" value="Genomic_DNA"/>
</dbReference>
<proteinExistence type="predicted"/>
<evidence type="ECO:0000259" key="1">
    <source>
        <dbReference type="Pfam" id="PF20236"/>
    </source>
</evidence>